<accession>A0A1L7I4J7</accession>
<dbReference type="KEGG" id="gfl:GRFL_1815"/>
<keyword evidence="4" id="KW-0812">Transmembrane</keyword>
<dbReference type="InterPro" id="IPR002524">
    <property type="entry name" value="Cation_efflux"/>
</dbReference>
<keyword evidence="5" id="KW-1133">Transmembrane helix</keyword>
<keyword evidence="6" id="KW-0472">Membrane</keyword>
<name>A0A1L7I4J7_9FLAO</name>
<evidence type="ECO:0000256" key="3">
    <source>
        <dbReference type="ARBA" id="ARBA00022448"/>
    </source>
</evidence>
<dbReference type="InterPro" id="IPR050291">
    <property type="entry name" value="CDF_Transporter"/>
</dbReference>
<dbReference type="AlphaFoldDB" id="A0A1L7I4J7"/>
<sequence>MRGIRSFELPPELQESLEKAKKLEWATIGYQLSVVVVMFLVMGSSEAMKSAWLEDTLGMVPSVVFLIATKINNKKPDDKFRYGYHRVFTIAFLIGATALLVMGLFLVIDSSITLLKGEHPTIGTVFLGDTQVWLGWVMIAALLYSSLPAMYLGFKKLPLAKKLHNKVLFTDAKAQKADYMTAFAAIAGIIGLGAGWWWADAVAAIFISVSVLKDGLTYVTTAIQDLMDRYPVTLEKEEKDPIIEELKEKILTWDWVKAVNVRFREDGQVYLGEVAFIPNGEINLEKMEWAYQEILGFHWKINDVAIAPVKTLPEW</sequence>
<dbReference type="RefSeq" id="WP_083644293.1">
    <property type="nucleotide sequence ID" value="NZ_AMRU01000001.1"/>
</dbReference>
<dbReference type="PANTHER" id="PTHR43840:SF15">
    <property type="entry name" value="MITOCHONDRIAL METAL TRANSPORTER 1-RELATED"/>
    <property type="match status" value="1"/>
</dbReference>
<feature type="domain" description="Cation efflux protein transmembrane" evidence="7">
    <location>
        <begin position="39"/>
        <end position="227"/>
    </location>
</feature>
<protein>
    <recommendedName>
        <fullName evidence="7">Cation efflux protein transmembrane domain-containing protein</fullName>
    </recommendedName>
</protein>
<evidence type="ECO:0000313" key="8">
    <source>
        <dbReference type="EMBL" id="APU68539.1"/>
    </source>
</evidence>
<dbReference type="EMBL" id="CP016359">
    <property type="protein sequence ID" value="APU68539.1"/>
    <property type="molecule type" value="Genomic_DNA"/>
</dbReference>
<gene>
    <name evidence="8" type="ORF">GRFL_1815</name>
</gene>
<dbReference type="Pfam" id="PF01545">
    <property type="entry name" value="Cation_efflux"/>
    <property type="match status" value="1"/>
</dbReference>
<evidence type="ECO:0000313" key="9">
    <source>
        <dbReference type="Proteomes" id="UP000186230"/>
    </source>
</evidence>
<proteinExistence type="inferred from homology"/>
<dbReference type="NCBIfam" id="TIGR01297">
    <property type="entry name" value="CDF"/>
    <property type="match status" value="1"/>
</dbReference>
<evidence type="ECO:0000256" key="6">
    <source>
        <dbReference type="ARBA" id="ARBA00023136"/>
    </source>
</evidence>
<dbReference type="STRING" id="1229726.GRFL_1815"/>
<dbReference type="Gene3D" id="1.20.1510.10">
    <property type="entry name" value="Cation efflux protein transmembrane domain"/>
    <property type="match status" value="1"/>
</dbReference>
<dbReference type="GO" id="GO:0016020">
    <property type="term" value="C:membrane"/>
    <property type="evidence" value="ECO:0007669"/>
    <property type="project" value="UniProtKB-SubCell"/>
</dbReference>
<keyword evidence="9" id="KW-1185">Reference proteome</keyword>
<evidence type="ECO:0000256" key="2">
    <source>
        <dbReference type="ARBA" id="ARBA00008114"/>
    </source>
</evidence>
<dbReference type="OrthoDB" id="9806522at2"/>
<evidence type="ECO:0000256" key="1">
    <source>
        <dbReference type="ARBA" id="ARBA00004141"/>
    </source>
</evidence>
<comment type="subcellular location">
    <subcellularLocation>
        <location evidence="1">Membrane</location>
        <topology evidence="1">Multi-pass membrane protein</topology>
    </subcellularLocation>
</comment>
<evidence type="ECO:0000259" key="7">
    <source>
        <dbReference type="Pfam" id="PF01545"/>
    </source>
</evidence>
<dbReference type="Proteomes" id="UP000186230">
    <property type="component" value="Chromosome"/>
</dbReference>
<evidence type="ECO:0000256" key="4">
    <source>
        <dbReference type="ARBA" id="ARBA00022692"/>
    </source>
</evidence>
<dbReference type="GO" id="GO:0008324">
    <property type="term" value="F:monoatomic cation transmembrane transporter activity"/>
    <property type="evidence" value="ECO:0007669"/>
    <property type="project" value="InterPro"/>
</dbReference>
<reference evidence="8 9" key="1">
    <citation type="submission" date="2016-07" db="EMBL/GenBank/DDBJ databases">
        <title>Multi-omics approach to identify versatile polysaccharide utilization systems of a marine flavobacterium Gramella flava.</title>
        <authorList>
            <person name="Tang K."/>
        </authorList>
    </citation>
    <scope>NUCLEOTIDE SEQUENCE [LARGE SCALE GENOMIC DNA]</scope>
    <source>
        <strain evidence="8 9">JLT2011</strain>
    </source>
</reference>
<dbReference type="InterPro" id="IPR058533">
    <property type="entry name" value="Cation_efflux_TM"/>
</dbReference>
<dbReference type="InterPro" id="IPR027469">
    <property type="entry name" value="Cation_efflux_TMD_sf"/>
</dbReference>
<dbReference type="PANTHER" id="PTHR43840">
    <property type="entry name" value="MITOCHONDRIAL METAL TRANSPORTER 1-RELATED"/>
    <property type="match status" value="1"/>
</dbReference>
<evidence type="ECO:0000256" key="5">
    <source>
        <dbReference type="ARBA" id="ARBA00022989"/>
    </source>
</evidence>
<keyword evidence="3" id="KW-0813">Transport</keyword>
<organism evidence="8 9">
    <name type="scientific">Christiangramia flava JLT2011</name>
    <dbReference type="NCBI Taxonomy" id="1229726"/>
    <lineage>
        <taxon>Bacteria</taxon>
        <taxon>Pseudomonadati</taxon>
        <taxon>Bacteroidota</taxon>
        <taxon>Flavobacteriia</taxon>
        <taxon>Flavobacteriales</taxon>
        <taxon>Flavobacteriaceae</taxon>
        <taxon>Christiangramia</taxon>
    </lineage>
</organism>
<comment type="similarity">
    <text evidence="2">Belongs to the cation diffusion facilitator (CDF) transporter (TC 2.A.4) family.</text>
</comment>
<dbReference type="SUPFAM" id="SSF161111">
    <property type="entry name" value="Cation efflux protein transmembrane domain-like"/>
    <property type="match status" value="1"/>
</dbReference>